<dbReference type="InterPro" id="IPR000182">
    <property type="entry name" value="GNAT_dom"/>
</dbReference>
<dbReference type="GO" id="GO:0016747">
    <property type="term" value="F:acyltransferase activity, transferring groups other than amino-acyl groups"/>
    <property type="evidence" value="ECO:0007669"/>
    <property type="project" value="InterPro"/>
</dbReference>
<dbReference type="EMBL" id="JGVH01000035">
    <property type="protein sequence ID" value="KER03180.1"/>
    <property type="molecule type" value="Genomic_DNA"/>
</dbReference>
<proteinExistence type="predicted"/>
<name>A0A081RWX7_PHOTE</name>
<accession>A0A081RWX7</accession>
<evidence type="ECO:0000313" key="3">
    <source>
        <dbReference type="Proteomes" id="UP000028002"/>
    </source>
</evidence>
<evidence type="ECO:0000313" key="2">
    <source>
        <dbReference type="EMBL" id="KER03180.1"/>
    </source>
</evidence>
<organism evidence="2 3">
    <name type="scientific">Photorhabdus temperata subsp. temperata Meg1</name>
    <dbReference type="NCBI Taxonomy" id="1393735"/>
    <lineage>
        <taxon>Bacteria</taxon>
        <taxon>Pseudomonadati</taxon>
        <taxon>Pseudomonadota</taxon>
        <taxon>Gammaproteobacteria</taxon>
        <taxon>Enterobacterales</taxon>
        <taxon>Morganellaceae</taxon>
        <taxon>Photorhabdus</taxon>
    </lineage>
</organism>
<dbReference type="SUPFAM" id="SSF55729">
    <property type="entry name" value="Acyl-CoA N-acyltransferases (Nat)"/>
    <property type="match status" value="1"/>
</dbReference>
<protein>
    <submittedName>
        <fullName evidence="2">Acetyltransferase</fullName>
    </submittedName>
</protein>
<gene>
    <name evidence="2" type="ORF">MEG1DRAFT_02192</name>
</gene>
<reference evidence="2 3" key="1">
    <citation type="submission" date="2014-03" db="EMBL/GenBank/DDBJ databases">
        <title>Draft Genome of Photorhabdus temperata Meg1.</title>
        <authorList>
            <person name="Hurst S.G.IV."/>
            <person name="Morris K."/>
            <person name="Thomas K."/>
            <person name="Tisa L.S."/>
        </authorList>
    </citation>
    <scope>NUCLEOTIDE SEQUENCE [LARGE SCALE GENOMIC DNA]</scope>
    <source>
        <strain evidence="2 3">Meg1</strain>
    </source>
</reference>
<dbReference type="RefSeq" id="WP_036839037.1">
    <property type="nucleotide sequence ID" value="NZ_CAWLUD010000035.1"/>
</dbReference>
<dbReference type="Pfam" id="PF00583">
    <property type="entry name" value="Acetyltransf_1"/>
    <property type="match status" value="1"/>
</dbReference>
<comment type="caution">
    <text evidence="2">The sequence shown here is derived from an EMBL/GenBank/DDBJ whole genome shotgun (WGS) entry which is preliminary data.</text>
</comment>
<dbReference type="Proteomes" id="UP000028002">
    <property type="component" value="Unassembled WGS sequence"/>
</dbReference>
<dbReference type="PROSITE" id="PS51186">
    <property type="entry name" value="GNAT"/>
    <property type="match status" value="1"/>
</dbReference>
<dbReference type="AlphaFoldDB" id="A0A081RWX7"/>
<evidence type="ECO:0000259" key="1">
    <source>
        <dbReference type="PROSITE" id="PS51186"/>
    </source>
</evidence>
<dbReference type="PATRIC" id="fig|1393735.3.peg.2244"/>
<dbReference type="InterPro" id="IPR016181">
    <property type="entry name" value="Acyl_CoA_acyltransferase"/>
</dbReference>
<dbReference type="Gene3D" id="3.40.630.30">
    <property type="match status" value="1"/>
</dbReference>
<feature type="domain" description="N-acetyltransferase" evidence="1">
    <location>
        <begin position="24"/>
        <end position="174"/>
    </location>
</feature>
<sequence length="176" mass="20837">MMENHTKNTNFNKNEMNKFTFVESKLSNEEIIDIHDIMTNSGEVRPIGYFKLCQHEIKESKRIVLICRHNTEFVGMAHILLISERTSFNDMGIIELHDLWINPKWRRNGITLPFSRKLEEICHQRLNVKKVGLAIQLYKNNEYILRLYIKVGYKPIDLQLDGTNTVLWMTKEIELC</sequence>
<keyword evidence="2" id="KW-0808">Transferase</keyword>